<feature type="transmembrane region" description="Helical" evidence="1">
    <location>
        <begin position="124"/>
        <end position="145"/>
    </location>
</feature>
<proteinExistence type="predicted"/>
<dbReference type="GO" id="GO:0005886">
    <property type="term" value="C:plasma membrane"/>
    <property type="evidence" value="ECO:0007669"/>
    <property type="project" value="TreeGrafter"/>
</dbReference>
<dbReference type="InterPro" id="IPR032816">
    <property type="entry name" value="VTT_dom"/>
</dbReference>
<reference evidence="3" key="1">
    <citation type="submission" date="2016-10" db="EMBL/GenBank/DDBJ databases">
        <authorList>
            <person name="de Groot N.N."/>
        </authorList>
    </citation>
    <scope>NUCLEOTIDE SEQUENCE</scope>
</reference>
<feature type="transmembrane region" description="Helical" evidence="1">
    <location>
        <begin position="12"/>
        <end position="33"/>
    </location>
</feature>
<keyword evidence="1" id="KW-0472">Membrane</keyword>
<evidence type="ECO:0000313" key="3">
    <source>
        <dbReference type="EMBL" id="SFV50479.1"/>
    </source>
</evidence>
<dbReference type="EMBL" id="FPHB01000011">
    <property type="protein sequence ID" value="SFV50479.1"/>
    <property type="molecule type" value="Genomic_DNA"/>
</dbReference>
<gene>
    <name evidence="3" type="ORF">MNB_SM-7-1098</name>
</gene>
<organism evidence="3">
    <name type="scientific">hydrothermal vent metagenome</name>
    <dbReference type="NCBI Taxonomy" id="652676"/>
    <lineage>
        <taxon>unclassified sequences</taxon>
        <taxon>metagenomes</taxon>
        <taxon>ecological metagenomes</taxon>
    </lineage>
</organism>
<feature type="transmembrane region" description="Helical" evidence="1">
    <location>
        <begin position="151"/>
        <end position="173"/>
    </location>
</feature>
<dbReference type="AlphaFoldDB" id="A0A1W1BAJ1"/>
<keyword evidence="1" id="KW-0812">Transmembrane</keyword>
<dbReference type="InterPro" id="IPR051311">
    <property type="entry name" value="DedA_domain"/>
</dbReference>
<feature type="transmembrane region" description="Helical" evidence="1">
    <location>
        <begin position="45"/>
        <end position="66"/>
    </location>
</feature>
<evidence type="ECO:0000256" key="1">
    <source>
        <dbReference type="SAM" id="Phobius"/>
    </source>
</evidence>
<dbReference type="PANTHER" id="PTHR42709">
    <property type="entry name" value="ALKALINE PHOSPHATASE LIKE PROTEIN"/>
    <property type="match status" value="1"/>
</dbReference>
<sequence length="185" mass="21044">MLYDFFAQHLNYPILFLWSILEGEIGLTLGGLLSKEGVLRFEYVIGIAVAGAFLGDLSVFLIGRFFSKKVDLWFASKKEQIDSVRDLFAKYGSWLIFFERYLYGAHIPTLLIIGSSNYSFVKFLLLDIVAVFLWALTFVTLGFTFDKEFVALLNLISKYLTIFVVLLLFIVILRKSMGGRSSKSS</sequence>
<dbReference type="Pfam" id="PF09335">
    <property type="entry name" value="VTT_dom"/>
    <property type="match status" value="1"/>
</dbReference>
<keyword evidence="1" id="KW-1133">Transmembrane helix</keyword>
<evidence type="ECO:0000259" key="2">
    <source>
        <dbReference type="Pfam" id="PF09335"/>
    </source>
</evidence>
<protein>
    <submittedName>
        <fullName evidence="3">DedA family protein</fullName>
    </submittedName>
</protein>
<accession>A0A1W1BAJ1</accession>
<name>A0A1W1BAJ1_9ZZZZ</name>
<dbReference type="PANTHER" id="PTHR42709:SF2">
    <property type="entry name" value="INNER MEMBRANE PROTEIN YOHD"/>
    <property type="match status" value="1"/>
</dbReference>
<feature type="domain" description="VTT" evidence="2">
    <location>
        <begin position="28"/>
        <end position="142"/>
    </location>
</feature>
<feature type="transmembrane region" description="Helical" evidence="1">
    <location>
        <begin position="91"/>
        <end position="112"/>
    </location>
</feature>